<comment type="caution">
    <text evidence="1">The sequence shown here is derived from an EMBL/GenBank/DDBJ whole genome shotgun (WGS) entry which is preliminary data.</text>
</comment>
<keyword evidence="2" id="KW-1185">Reference proteome</keyword>
<reference evidence="1 2" key="1">
    <citation type="journal article" date="2022" name="Genome Biol. Evol.">
        <title>The Spruce Budworm Genome: Reconstructing the Evolutionary History of Antifreeze Proteins.</title>
        <authorList>
            <person name="Beliveau C."/>
            <person name="Gagne P."/>
            <person name="Picq S."/>
            <person name="Vernygora O."/>
            <person name="Keeling C.I."/>
            <person name="Pinkney K."/>
            <person name="Doucet D."/>
            <person name="Wen F."/>
            <person name="Johnston J.S."/>
            <person name="Maaroufi H."/>
            <person name="Boyle B."/>
            <person name="Laroche J."/>
            <person name="Dewar K."/>
            <person name="Juretic N."/>
            <person name="Blackburn G."/>
            <person name="Nisole A."/>
            <person name="Brunet B."/>
            <person name="Brandao M."/>
            <person name="Lumley L."/>
            <person name="Duan J."/>
            <person name="Quan G."/>
            <person name="Lucarotti C.J."/>
            <person name="Roe A.D."/>
            <person name="Sperling F.A.H."/>
            <person name="Levesque R.C."/>
            <person name="Cusson M."/>
        </authorList>
    </citation>
    <scope>NUCLEOTIDE SEQUENCE [LARGE SCALE GENOMIC DNA]</scope>
    <source>
        <strain evidence="1">Glfc:IPQL:Cfum</strain>
    </source>
</reference>
<gene>
    <name evidence="1" type="ORF">MSG28_014506</name>
</gene>
<dbReference type="Proteomes" id="UP001064048">
    <property type="component" value="Chromosome 26"/>
</dbReference>
<protein>
    <submittedName>
        <fullName evidence="1">Uncharacterized protein</fullName>
    </submittedName>
</protein>
<evidence type="ECO:0000313" key="2">
    <source>
        <dbReference type="Proteomes" id="UP001064048"/>
    </source>
</evidence>
<evidence type="ECO:0000313" key="1">
    <source>
        <dbReference type="EMBL" id="KAI8426824.1"/>
    </source>
</evidence>
<dbReference type="EMBL" id="CM046126">
    <property type="protein sequence ID" value="KAI8426824.1"/>
    <property type="molecule type" value="Genomic_DNA"/>
</dbReference>
<sequence length="387" mass="43863">MGRPHSTENRWLLEPKSSRMESTDNRVKAAGLRWMQAAYNRSNWRYNGEAYVQQRTSYDPEQANEIYRTCSLYSNTRRLLTFDKPRALDCLDGIRSLSTLMIVVYHNFVVHFEVLKYVVNDLERIEWKYKAQGLWINSADLAVDSFFAMSGLLLVYTSFSKMTQSSLLRSLPWFYLNRFLRLFPLLAAAVLLQASLLRVADGPDNRFMVELVGYCRRYWWSALLFVQNFVNVLEISFPATLTVSSVHRIGCLPTFLRPALKHPSNPPVVPPTAYMDCPFPLSASCVPPSWYLSADMQLHVVSPLVLFWVLGSRRAAWAALAAALLASLAAAFAFCAIYPSPFSVEARGQIGNFKLYAPGPKIDINKGVKQGDPLSPKLFTACLQEIF</sequence>
<proteinExistence type="predicted"/>
<accession>A0ACC0JRX0</accession>
<organism evidence="1 2">
    <name type="scientific">Choristoneura fumiferana</name>
    <name type="common">Spruce budworm moth</name>
    <name type="synonym">Archips fumiferana</name>
    <dbReference type="NCBI Taxonomy" id="7141"/>
    <lineage>
        <taxon>Eukaryota</taxon>
        <taxon>Metazoa</taxon>
        <taxon>Ecdysozoa</taxon>
        <taxon>Arthropoda</taxon>
        <taxon>Hexapoda</taxon>
        <taxon>Insecta</taxon>
        <taxon>Pterygota</taxon>
        <taxon>Neoptera</taxon>
        <taxon>Endopterygota</taxon>
        <taxon>Lepidoptera</taxon>
        <taxon>Glossata</taxon>
        <taxon>Ditrysia</taxon>
        <taxon>Tortricoidea</taxon>
        <taxon>Tortricidae</taxon>
        <taxon>Tortricinae</taxon>
        <taxon>Choristoneura</taxon>
    </lineage>
</organism>
<name>A0ACC0JRX0_CHOFU</name>